<dbReference type="EnsemblMetazoa" id="SMAR011223-RA">
    <property type="protein sequence ID" value="SMAR011223-PA"/>
    <property type="gene ID" value="SMAR011223"/>
</dbReference>
<dbReference type="HOGENOM" id="CLU_012079_0_0_1"/>
<dbReference type="Gene3D" id="3.40.50.2000">
    <property type="entry name" value="Glycogen Phosphorylase B"/>
    <property type="match status" value="2"/>
</dbReference>
<evidence type="ECO:0000256" key="7">
    <source>
        <dbReference type="ARBA" id="ARBA00022989"/>
    </source>
</evidence>
<evidence type="ECO:0000256" key="6">
    <source>
        <dbReference type="ARBA" id="ARBA00022824"/>
    </source>
</evidence>
<dbReference type="InterPro" id="IPR026051">
    <property type="entry name" value="ALG1-like"/>
</dbReference>
<dbReference type="eggNOG" id="KOG2941">
    <property type="taxonomic scope" value="Eukaryota"/>
</dbReference>
<dbReference type="GO" id="GO:0000030">
    <property type="term" value="F:mannosyltransferase activity"/>
    <property type="evidence" value="ECO:0007669"/>
    <property type="project" value="InterPro"/>
</dbReference>
<accession>T1JBS0</accession>
<evidence type="ECO:0000256" key="2">
    <source>
        <dbReference type="ARBA" id="ARBA00004922"/>
    </source>
</evidence>
<dbReference type="AlphaFoldDB" id="T1JBS0"/>
<dbReference type="GO" id="GO:0005789">
    <property type="term" value="C:endoplasmic reticulum membrane"/>
    <property type="evidence" value="ECO:0007669"/>
    <property type="project" value="UniProtKB-SubCell"/>
</dbReference>
<dbReference type="STRING" id="126957.T1JBS0"/>
<keyword evidence="7" id="KW-1133">Transmembrane helix</keyword>
<dbReference type="Pfam" id="PF13692">
    <property type="entry name" value="Glyco_trans_1_4"/>
    <property type="match status" value="1"/>
</dbReference>
<dbReference type="Proteomes" id="UP000014500">
    <property type="component" value="Unassembled WGS sequence"/>
</dbReference>
<dbReference type="PhylomeDB" id="T1JBS0"/>
<reference evidence="9" key="2">
    <citation type="submission" date="2015-02" db="UniProtKB">
        <authorList>
            <consortium name="EnsemblMetazoa"/>
        </authorList>
    </citation>
    <scope>IDENTIFICATION</scope>
</reference>
<dbReference type="OMA" id="CKLIIDW"/>
<keyword evidence="5" id="KW-0812">Transmembrane</keyword>
<comment type="pathway">
    <text evidence="2">Protein modification; protein glycosylation.</text>
</comment>
<evidence type="ECO:0000256" key="3">
    <source>
        <dbReference type="ARBA" id="ARBA00022676"/>
    </source>
</evidence>
<name>T1JBS0_STRMM</name>
<sequence>MSTKRVCIVVVGDVGRSPRMQNHAMSLAKHGFTVDIIGYAESQPRQELLDDNKINFHYMEDVPLFTEYVPRLMAYGLKVMWQACALLFALTVIQKPKLILVQNPPAVPAMAILCLYSAVRSCQIVVDWHNYGHSILSLGLGNDHFVVRIYKWCEMYFGKKGDSHLCVSKALQEDLQINHNIKAIHFPDRAPLHFKPIDLRSKHELLVKLSREYRCFSGETECSSAFTEENTDGNISLKPNRPILLISSTSWTEDEDISLFFSALEMYDNSIKEQREKLPSVICVITGKGPLKEHYAKTVSVMKFQHVKVCLPWLSAEDYPTLLASADLGVSLHTSSSGLDLPMKVVDMFGCGLPVLALNFNCIGELVDHGVNGYVFNNKEELNQQLQGLFKSFPKCPDLDHFRHSLKEFQNDRWESKWDEQVKPVFATDT</sequence>
<organism evidence="9 10">
    <name type="scientific">Strigamia maritima</name>
    <name type="common">European centipede</name>
    <name type="synonym">Geophilus maritimus</name>
    <dbReference type="NCBI Taxonomy" id="126957"/>
    <lineage>
        <taxon>Eukaryota</taxon>
        <taxon>Metazoa</taxon>
        <taxon>Ecdysozoa</taxon>
        <taxon>Arthropoda</taxon>
        <taxon>Myriapoda</taxon>
        <taxon>Chilopoda</taxon>
        <taxon>Pleurostigmophora</taxon>
        <taxon>Geophilomorpha</taxon>
        <taxon>Linotaeniidae</taxon>
        <taxon>Strigamia</taxon>
    </lineage>
</organism>
<dbReference type="SUPFAM" id="SSF53756">
    <property type="entry name" value="UDP-Glycosyltransferase/glycogen phosphorylase"/>
    <property type="match status" value="1"/>
</dbReference>
<evidence type="ECO:0000313" key="10">
    <source>
        <dbReference type="Proteomes" id="UP000014500"/>
    </source>
</evidence>
<comment type="subcellular location">
    <subcellularLocation>
        <location evidence="1">Endoplasmic reticulum membrane</location>
        <topology evidence="1">Single-pass membrane protein</topology>
    </subcellularLocation>
</comment>
<dbReference type="EMBL" id="JH432018">
    <property type="status" value="NOT_ANNOTATED_CDS"/>
    <property type="molecule type" value="Genomic_DNA"/>
</dbReference>
<keyword evidence="3" id="KW-0328">Glycosyltransferase</keyword>
<evidence type="ECO:0000256" key="8">
    <source>
        <dbReference type="ARBA" id="ARBA00023136"/>
    </source>
</evidence>
<keyword evidence="6" id="KW-0256">Endoplasmic reticulum</keyword>
<dbReference type="PANTHER" id="PTHR13036">
    <property type="entry name" value="BETA1,4 MANNOSYLTRANSFERASE"/>
    <property type="match status" value="1"/>
</dbReference>
<evidence type="ECO:0000313" key="9">
    <source>
        <dbReference type="EnsemblMetazoa" id="SMAR011223-PA"/>
    </source>
</evidence>
<keyword evidence="8" id="KW-0472">Membrane</keyword>
<protein>
    <submittedName>
        <fullName evidence="9">Uncharacterized protein</fullName>
    </submittedName>
</protein>
<evidence type="ECO:0000256" key="5">
    <source>
        <dbReference type="ARBA" id="ARBA00022692"/>
    </source>
</evidence>
<evidence type="ECO:0000256" key="4">
    <source>
        <dbReference type="ARBA" id="ARBA00022679"/>
    </source>
</evidence>
<evidence type="ECO:0000256" key="1">
    <source>
        <dbReference type="ARBA" id="ARBA00004389"/>
    </source>
</evidence>
<proteinExistence type="predicted"/>
<keyword evidence="10" id="KW-1185">Reference proteome</keyword>
<dbReference type="PANTHER" id="PTHR13036:SF0">
    <property type="entry name" value="CHITOBIOSYLDIPHOSPHODOLICHOL BETA-MANNOSYLTRANSFERASE"/>
    <property type="match status" value="1"/>
</dbReference>
<reference evidence="10" key="1">
    <citation type="submission" date="2011-05" db="EMBL/GenBank/DDBJ databases">
        <authorList>
            <person name="Richards S.R."/>
            <person name="Qu J."/>
            <person name="Jiang H."/>
            <person name="Jhangiani S.N."/>
            <person name="Agravi P."/>
            <person name="Goodspeed R."/>
            <person name="Gross S."/>
            <person name="Mandapat C."/>
            <person name="Jackson L."/>
            <person name="Mathew T."/>
            <person name="Pu L."/>
            <person name="Thornton R."/>
            <person name="Saada N."/>
            <person name="Wilczek-Boney K.B."/>
            <person name="Lee S."/>
            <person name="Kovar C."/>
            <person name="Wu Y."/>
            <person name="Scherer S.E."/>
            <person name="Worley K.C."/>
            <person name="Muzny D.M."/>
            <person name="Gibbs R."/>
        </authorList>
    </citation>
    <scope>NUCLEOTIDE SEQUENCE</scope>
    <source>
        <strain evidence="10">Brora</strain>
    </source>
</reference>
<keyword evidence="4" id="KW-0808">Transferase</keyword>